<reference evidence="7 8" key="1">
    <citation type="submission" date="2015-11" db="EMBL/GenBank/DDBJ databases">
        <title>Draft genome sequences of new species of the genus Lactobacillus isolated from orchardgrass silage.</title>
        <authorList>
            <person name="Tohno M."/>
            <person name="Tanizawa Y."/>
            <person name="Arita M."/>
        </authorList>
    </citation>
    <scope>NUCLEOTIDE SEQUENCE [LARGE SCALE GENOMIC DNA]</scope>
    <source>
        <strain evidence="7 8">IWT140</strain>
    </source>
</reference>
<evidence type="ECO:0000256" key="1">
    <source>
        <dbReference type="ARBA" id="ARBA00022729"/>
    </source>
</evidence>
<gene>
    <name evidence="7" type="ORF">IWT140_01610</name>
</gene>
<keyword evidence="2" id="KW-0677">Repeat</keyword>
<evidence type="ECO:0000259" key="6">
    <source>
        <dbReference type="Pfam" id="PF17966"/>
    </source>
</evidence>
<evidence type="ECO:0000256" key="2">
    <source>
        <dbReference type="ARBA" id="ARBA00022737"/>
    </source>
</evidence>
<dbReference type="Proteomes" id="UP000198430">
    <property type="component" value="Unassembled WGS sequence"/>
</dbReference>
<feature type="domain" description="MucBP" evidence="4">
    <location>
        <begin position="669"/>
        <end position="716"/>
    </location>
</feature>
<feature type="domain" description="Mucin binding" evidence="5">
    <location>
        <begin position="739"/>
        <end position="814"/>
    </location>
</feature>
<feature type="region of interest" description="Disordered" evidence="3">
    <location>
        <begin position="52"/>
        <end position="98"/>
    </location>
</feature>
<name>A0A1Z5IQL8_9LACO</name>
<organism evidence="7 8">
    <name type="scientific">Secundilactobacillus pentosiphilus</name>
    <dbReference type="NCBI Taxonomy" id="1714682"/>
    <lineage>
        <taxon>Bacteria</taxon>
        <taxon>Bacillati</taxon>
        <taxon>Bacillota</taxon>
        <taxon>Bacilli</taxon>
        <taxon>Lactobacillales</taxon>
        <taxon>Lactobacillaceae</taxon>
        <taxon>Secundilactobacillus</taxon>
    </lineage>
</organism>
<feature type="compositionally biased region" description="Polar residues" evidence="3">
    <location>
        <begin position="115"/>
        <end position="146"/>
    </location>
</feature>
<comment type="caution">
    <text evidence="7">The sequence shown here is derived from an EMBL/GenBank/DDBJ whole genome shotgun (WGS) entry which is preliminary data.</text>
</comment>
<keyword evidence="8" id="KW-1185">Reference proteome</keyword>
<dbReference type="InterPro" id="IPR041558">
    <property type="entry name" value="MucBP_2"/>
</dbReference>
<feature type="domain" description="MucBP" evidence="4">
    <location>
        <begin position="1142"/>
        <end position="1202"/>
    </location>
</feature>
<feature type="domain" description="MucBP" evidence="4">
    <location>
        <begin position="1475"/>
        <end position="1518"/>
    </location>
</feature>
<dbReference type="Pfam" id="PF17965">
    <property type="entry name" value="MucBP_2"/>
    <property type="match status" value="2"/>
</dbReference>
<feature type="domain" description="Mucin binding" evidence="5">
    <location>
        <begin position="1638"/>
        <end position="1713"/>
    </location>
</feature>
<dbReference type="Gene3D" id="3.10.20.320">
    <property type="entry name" value="Putative peptidoglycan bound protein (lpxtg motif)"/>
    <property type="match status" value="5"/>
</dbReference>
<dbReference type="Pfam" id="PF06458">
    <property type="entry name" value="MucBP"/>
    <property type="match status" value="6"/>
</dbReference>
<dbReference type="Gene3D" id="2.60.40.4300">
    <property type="match status" value="4"/>
</dbReference>
<feature type="domain" description="MucBP" evidence="4">
    <location>
        <begin position="1917"/>
        <end position="1978"/>
    </location>
</feature>
<protein>
    <submittedName>
        <fullName evidence="7">Adhesion exoprotein</fullName>
    </submittedName>
</protein>
<dbReference type="Pfam" id="PF17966">
    <property type="entry name" value="Muc_B2"/>
    <property type="match status" value="4"/>
</dbReference>
<dbReference type="Gene3D" id="3.10.20.470">
    <property type="match status" value="2"/>
</dbReference>
<feature type="compositionally biased region" description="Polar residues" evidence="3">
    <location>
        <begin position="2426"/>
        <end position="2455"/>
    </location>
</feature>
<feature type="region of interest" description="Disordered" evidence="3">
    <location>
        <begin position="2358"/>
        <end position="2455"/>
    </location>
</feature>
<keyword evidence="1" id="KW-0732">Signal</keyword>
<dbReference type="NCBIfam" id="TIGR03715">
    <property type="entry name" value="KxYKxGKxW"/>
    <property type="match status" value="1"/>
</dbReference>
<proteinExistence type="predicted"/>
<accession>A0A1Z5IQL8</accession>
<dbReference type="InterPro" id="IPR041495">
    <property type="entry name" value="Mub_B2"/>
</dbReference>
<dbReference type="InterPro" id="IPR022263">
    <property type="entry name" value="KxYKxGKxW"/>
</dbReference>
<feature type="domain" description="Mub B2-like" evidence="6">
    <location>
        <begin position="1049"/>
        <end position="1137"/>
    </location>
</feature>
<evidence type="ECO:0000313" key="8">
    <source>
        <dbReference type="Proteomes" id="UP000198430"/>
    </source>
</evidence>
<dbReference type="Pfam" id="PF19258">
    <property type="entry name" value="KxYKxGKxW_sig"/>
    <property type="match status" value="1"/>
</dbReference>
<feature type="domain" description="MucBP" evidence="4">
    <location>
        <begin position="456"/>
        <end position="528"/>
    </location>
</feature>
<evidence type="ECO:0000256" key="3">
    <source>
        <dbReference type="SAM" id="MobiDB-lite"/>
    </source>
</evidence>
<feature type="domain" description="Mub B2-like" evidence="6">
    <location>
        <begin position="1219"/>
        <end position="1303"/>
    </location>
</feature>
<feature type="domain" description="Mub B2-like" evidence="6">
    <location>
        <begin position="1546"/>
        <end position="1636"/>
    </location>
</feature>
<dbReference type="EMBL" id="BCMH01000011">
    <property type="protein sequence ID" value="GAX03976.1"/>
    <property type="molecule type" value="Genomic_DNA"/>
</dbReference>
<feature type="compositionally biased region" description="Basic and acidic residues" evidence="3">
    <location>
        <begin position="2375"/>
        <end position="2386"/>
    </location>
</feature>
<evidence type="ECO:0000259" key="4">
    <source>
        <dbReference type="Pfam" id="PF06458"/>
    </source>
</evidence>
<sequence>MKNRNQVMKCNETRHYKMYKAGKRFLYASVSMVTLGSWMFLSQDVHAATQTSTAVAPSTTAIGTDSGQVRTHSDAQASSNQATPAVSNQATTDTSTSSVKTINQLDGQYIDDKGNVSSTKPSVATGGNQAAVTNNKIPTSVNDNFTGQGGQNDSTKHVAIDSTGDYGKVYQDAENKQWVKLVDNKNSVAASYSFKNQIDTTSSFHVQGEWYMSKDNPGGGLGVILQPVNPQVAGISKTSDASVDIGIQGQPNTTFLGFDGYTSDQPDDHDTKPGTLTIRQTDDHTTSIGTSGGGFNPLTLDDDQSINAQYVQQAGPDDLLGKIAQLLIGTKPDRYQDSPYATIGLPDAPADPNLAGPELDVLFDIQWLPNSDIADFDNKVSGTLSVAVYDTTDTAMQNPLGKVVTDNTELPSATSIALFGAMGGTGAVQHLNGTTIPGGLIQGRINSYSFEKVPQTVTVNYINNDTGEQISSQKTTTINASVGNTLEVTETTSGKTASYGAPVIPGYTFLGAVGTDVAGNYQKNSMDVVNTQMLANTAKGHYNTINVYYTQHPSVTRTIDAYQVPKTESTPAQAVPQVTQSSVGNIVAVTPEIGVSLPGKTPIKDARNQNIKLSAGLSPISIRPADGYTSGYTIKGKGNWIAATDIPPINGTDGNTYIVQYAANKIKEQFVDQNGTAIIPDGEITGLAKGMIVVTPASIPGYTYDAGYKATTTDNPVRLTVASLNGQSVVTLHYRANDQKINVQFKDQNGKSLDNVELTGVSDGVVNYQPVFQRQQALLSQGYTLNVAKNGLAAAVQNFDRDDHATPNYVVYLNKIENTTALTTLTPVLQTADGSITPVPHSAVTKVEQVPGSTITAQTIEGYTPVQSQITIPTPVPTSENFVNGKFIGTNINVVYTPNEGNRTVVITTNKGSKTITGIDGRTGQTVNIPIPSVDGYTPNRATLTGVVNPDGSITVTTPKNPDKTDVTYTGNPTSLTITFVSQEKGEAVVGTQILTGKVGDQVQAQTAVPAHYVLVNENDKTVGQTLTSGDNSLTIKVKHQHSAELPADFNGTTTRTINFTGVNGTNPKAVTQTANWTTDTDLATGVTTYVSKDGYGAFDVPAVDGYTADQDTVPAVTNQSTTAKPTNRTVTVTYKGKATSLTVTYADQDDDGAAVGTQVLAGKVGDEVKGQANVPDNYELVSDNDQTIDQTLTADGNALTVKVKHQHSTALPAGFDGTTTRTINFSGVHGTNPKSVIQTANWTTDTDLATGKTTYTSKDGYEAVTAPTVDGYTADQDMVPAEANQVATEKPADSTVNVVYAGKQTNLTITYADQDNGGTAVGTQVLAGKVGDEVKGQANVPTNYELVSDNDQTIDQTLTADGNALTIKVKHQHSTVLPADFNGTTTRTINFTGVNGTNPKAVTQTANWTTDTDLAAGVTTYTPLDGYEAVTVPTVAGYTADQDTVPAYTNQPTTAKPENSVLNVIYTGNQTNLAVTFVDQDNGGITVGTQKMTGKVGDEVKVQANVPANYELVNANDQTIDQTLAADGNTLMIKVKHQHSTVLPADFNGTTTRTINFTGVNGANPKAITQTANWTTDTDLATGVTTYTPLDGYEAVTVPTVTGYTADQDTVPAETNQVPTEKPADSTVSVVYKADSQSIQVRFVDKQTGKELGATTLSGFSDDNIDYQPAYEAQQNILNQGYTLNKKNQNGLSSGTRTFNVYGKTPTYVVELNRVESVELGKVTTDGVPSANQYTINFTNFDGNVVGKITFVGNADDNYDFKGNLPEGYVLTPGQTNTVVSVPKGQDPKTPLTVNVTTPAGQDTDGIEVVTKEQVANDVLSANQYTINFTDYNGNVVGTTTVDGNPGDSFNITSQIPKGFVSAPGKDGVVSLSTDGDSSQPISYNVTTPAGQDTEGIEVVTREQVANDVLSANQYTINFTDYSGNIVSTTTFDGNAGDNYDFKDNLPKGYVLTPGQTSMVVSVPKGQDSSKPLTVHVTTPAGQTADGIEAGTKEQVVDDAPSANQYTINFTDYSGNVVSTTTFDGNAGDNCDFGASMPEGYVLTPGNIDTMITVPKGQDIKTPLTVNVTTPAGLTVDGIEVGTKEQVNDDVASANQYTISFMDYSGNVVGTTSFAGNAGDNYDFQANLPEGYVLTPGQTSKIVSVPKGQDPSKPLTVHVTTPAGQTADGIEVGTKEQVAKDVPSANQYMINFTDYSGKVVGTATVDGNAGDSFNITSQLPKGYVSAPGEGRMVILPTDENSDQSIGYHVTTPAGQDTDGIQSFFAEKVLSNSQSVTQDDYYDYTQPGQLTDGIQTFFKGQVSDGQSVNGNQYYDYMLAGQLAAGIHSYFKGQVLSDSPSVALDKYYDLTQKNHAAEDDLTSVSESNATAGRGSSKADRLDNHGEISNEVSGQSNGGAVANIGTNSETHSGMSAGAAASTSEARVTLQSQKSASQNRLPQNKAQTTANKMPQTNEQRAEIASLLGSELLLGSIGLHEMKRKKHSH</sequence>
<evidence type="ECO:0000313" key="7">
    <source>
        <dbReference type="EMBL" id="GAX03976.1"/>
    </source>
</evidence>
<dbReference type="RefSeq" id="WP_089088939.1">
    <property type="nucleotide sequence ID" value="NZ_BCMH01000011.1"/>
</dbReference>
<feature type="region of interest" description="Disordered" evidence="3">
    <location>
        <begin position="110"/>
        <end position="154"/>
    </location>
</feature>
<dbReference type="InterPro" id="IPR009459">
    <property type="entry name" value="MucBP_dom"/>
</dbReference>
<feature type="domain" description="MucBP" evidence="4">
    <location>
        <begin position="976"/>
        <end position="1025"/>
    </location>
</feature>
<feature type="domain" description="Mub B2-like" evidence="6">
    <location>
        <begin position="1380"/>
        <end position="1469"/>
    </location>
</feature>
<feature type="compositionally biased region" description="Low complexity" evidence="3">
    <location>
        <begin position="2410"/>
        <end position="2423"/>
    </location>
</feature>
<evidence type="ECO:0000259" key="5">
    <source>
        <dbReference type="Pfam" id="PF17965"/>
    </source>
</evidence>